<dbReference type="OrthoDB" id="1684419at2"/>
<keyword evidence="2" id="KW-1185">Reference proteome</keyword>
<sequence length="72" mass="8246">MTKIKVCQNNYGYDTNEVIEKIKDERPEIEIEVAACWGYCDDCASGPYVFVDDEMVQADSPEDLYESILETL</sequence>
<reference evidence="2" key="1">
    <citation type="submission" date="2016-11" db="EMBL/GenBank/DDBJ databases">
        <authorList>
            <person name="Varghese N."/>
            <person name="Submissions S."/>
        </authorList>
    </citation>
    <scope>NUCLEOTIDE SEQUENCE [LARGE SCALE GENOMIC DNA]</scope>
    <source>
        <strain evidence="2">DSM 17957</strain>
    </source>
</reference>
<dbReference type="Pfam" id="PF07293">
    <property type="entry name" value="DUF1450"/>
    <property type="match status" value="1"/>
</dbReference>
<dbReference type="STRING" id="1121919.SAMN02745975_02654"/>
<name>A0A1M6LEE8_9FIRM</name>
<dbReference type="Proteomes" id="UP000184536">
    <property type="component" value="Unassembled WGS sequence"/>
</dbReference>
<dbReference type="InterPro" id="IPR009910">
    <property type="entry name" value="DUF1450"/>
</dbReference>
<evidence type="ECO:0000313" key="2">
    <source>
        <dbReference type="Proteomes" id="UP000184536"/>
    </source>
</evidence>
<dbReference type="RefSeq" id="WP_110941743.1">
    <property type="nucleotide sequence ID" value="NZ_FQZV01000036.1"/>
</dbReference>
<protein>
    <submittedName>
        <fullName evidence="1">Uncharacterized protein YuzB, UPF0349 family</fullName>
    </submittedName>
</protein>
<evidence type="ECO:0000313" key="1">
    <source>
        <dbReference type="EMBL" id="SHJ69579.1"/>
    </source>
</evidence>
<organism evidence="1 2">
    <name type="scientific">Geosporobacter subterraneus DSM 17957</name>
    <dbReference type="NCBI Taxonomy" id="1121919"/>
    <lineage>
        <taxon>Bacteria</taxon>
        <taxon>Bacillati</taxon>
        <taxon>Bacillota</taxon>
        <taxon>Clostridia</taxon>
        <taxon>Peptostreptococcales</taxon>
        <taxon>Thermotaleaceae</taxon>
        <taxon>Geosporobacter</taxon>
    </lineage>
</organism>
<dbReference type="EMBL" id="FQZV01000036">
    <property type="protein sequence ID" value="SHJ69579.1"/>
    <property type="molecule type" value="Genomic_DNA"/>
</dbReference>
<accession>A0A1M6LEE8</accession>
<dbReference type="AlphaFoldDB" id="A0A1M6LEE8"/>
<proteinExistence type="predicted"/>
<gene>
    <name evidence="1" type="ORF">SAMN02745975_02654</name>
</gene>